<protein>
    <recommendedName>
        <fullName evidence="5">DUF2568 domain-containing protein</fullName>
    </recommendedName>
</protein>
<dbReference type="Proteomes" id="UP000642819">
    <property type="component" value="Unassembled WGS sequence"/>
</dbReference>
<feature type="transmembrane region" description="Helical" evidence="2">
    <location>
        <begin position="87"/>
        <end position="105"/>
    </location>
</feature>
<evidence type="ECO:0008006" key="5">
    <source>
        <dbReference type="Google" id="ProtNLM"/>
    </source>
</evidence>
<dbReference type="EMBL" id="BMXK01000008">
    <property type="protein sequence ID" value="GHD08767.1"/>
    <property type="molecule type" value="Genomic_DNA"/>
</dbReference>
<accession>A0ABQ3GIF7</accession>
<name>A0ABQ3GIF7_9MICC</name>
<dbReference type="InterPro" id="IPR021214">
    <property type="entry name" value="DUF2568"/>
</dbReference>
<feature type="region of interest" description="Disordered" evidence="1">
    <location>
        <begin position="120"/>
        <end position="142"/>
    </location>
</feature>
<sequence>MTKAANALSFLLEVALIGAVVMWAIAIWDLAPMLAVAMAGVPAAVLTAVFITSNSKWRLMWPVRPVVAHGLFIAGAIVLIGLEHLSFGWIFLVLAFVSIGLTWRLRGSMRRTDEEMRRLRGAEAVDSGDDSRQRPTGRRAAR</sequence>
<proteinExistence type="predicted"/>
<keyword evidence="2" id="KW-0812">Transmembrane</keyword>
<feature type="compositionally biased region" description="Basic and acidic residues" evidence="1">
    <location>
        <begin position="120"/>
        <end position="133"/>
    </location>
</feature>
<feature type="transmembrane region" description="Helical" evidence="2">
    <location>
        <begin position="34"/>
        <end position="51"/>
    </location>
</feature>
<feature type="transmembrane region" description="Helical" evidence="2">
    <location>
        <begin position="63"/>
        <end position="81"/>
    </location>
</feature>
<evidence type="ECO:0000313" key="3">
    <source>
        <dbReference type="EMBL" id="GHD08767.1"/>
    </source>
</evidence>
<keyword evidence="2" id="KW-0472">Membrane</keyword>
<keyword evidence="4" id="KW-1185">Reference proteome</keyword>
<gene>
    <name evidence="3" type="ORF">GCM10008096_20760</name>
</gene>
<organism evidence="3 4">
    <name type="scientific">Zhihengliuella salsuginis</name>
    <dbReference type="NCBI Taxonomy" id="578222"/>
    <lineage>
        <taxon>Bacteria</taxon>
        <taxon>Bacillati</taxon>
        <taxon>Actinomycetota</taxon>
        <taxon>Actinomycetes</taxon>
        <taxon>Micrococcales</taxon>
        <taxon>Micrococcaceae</taxon>
        <taxon>Zhihengliuella</taxon>
    </lineage>
</organism>
<evidence type="ECO:0000256" key="1">
    <source>
        <dbReference type="SAM" id="MobiDB-lite"/>
    </source>
</evidence>
<reference evidence="4" key="1">
    <citation type="journal article" date="2019" name="Int. J. Syst. Evol. Microbiol.">
        <title>The Global Catalogue of Microorganisms (GCM) 10K type strain sequencing project: providing services to taxonomists for standard genome sequencing and annotation.</title>
        <authorList>
            <consortium name="The Broad Institute Genomics Platform"/>
            <consortium name="The Broad Institute Genome Sequencing Center for Infectious Disease"/>
            <person name="Wu L."/>
            <person name="Ma J."/>
        </authorList>
    </citation>
    <scope>NUCLEOTIDE SEQUENCE [LARGE SCALE GENOMIC DNA]</scope>
    <source>
        <strain evidence="4">KCTC 19466</strain>
    </source>
</reference>
<keyword evidence="2" id="KW-1133">Transmembrane helix</keyword>
<feature type="transmembrane region" description="Helical" evidence="2">
    <location>
        <begin position="7"/>
        <end position="28"/>
    </location>
</feature>
<dbReference type="Pfam" id="PF10823">
    <property type="entry name" value="DUF2568"/>
    <property type="match status" value="1"/>
</dbReference>
<dbReference type="RefSeq" id="WP_189350259.1">
    <property type="nucleotide sequence ID" value="NZ_BMXK01000008.1"/>
</dbReference>
<evidence type="ECO:0000256" key="2">
    <source>
        <dbReference type="SAM" id="Phobius"/>
    </source>
</evidence>
<comment type="caution">
    <text evidence="3">The sequence shown here is derived from an EMBL/GenBank/DDBJ whole genome shotgun (WGS) entry which is preliminary data.</text>
</comment>
<evidence type="ECO:0000313" key="4">
    <source>
        <dbReference type="Proteomes" id="UP000642819"/>
    </source>
</evidence>